<evidence type="ECO:0000313" key="2">
    <source>
        <dbReference type="EMBL" id="KAF5933032.1"/>
    </source>
</evidence>
<protein>
    <recommendedName>
        <fullName evidence="4">G-patch domain-containing protein</fullName>
    </recommendedName>
</protein>
<feature type="compositionally biased region" description="Basic and acidic residues" evidence="1">
    <location>
        <begin position="11"/>
        <end position="27"/>
    </location>
</feature>
<feature type="region of interest" description="Disordered" evidence="1">
    <location>
        <begin position="1"/>
        <end position="27"/>
    </location>
</feature>
<dbReference type="AlphaFoldDB" id="A0A7J7FXE8"/>
<keyword evidence="3" id="KW-1185">Reference proteome</keyword>
<sequence>MTRSGRYFKPSHLDQPEASRKNKEAERQREKLLEDKVVLKQLKKIQADISIWGLLMASKVHRQAVLTAMVKAKLSIDTTPDQLVGLVFPRGASPTLTITDKELPPKGSDHNKPLYASVECKEKWIPVVLVDTGSAINVCPSRTAYAIGNLQSTPWAVVAAPSEGCLFHLTPNVEVPPREGGAIVFQNSSIHPPPEVSTPVLENEHGAEDVFLSRFNLAEARVVQDMLAIDEGLYVSAQSVYLMNKLQHMPGIGLGRSGRKGVTALAEVPHNPYTFGLGYLPTKEDWARKGREITGRTKAKQAGKHYELVHSPMQGALKGRFVREGEDFPFYGFPKP</sequence>
<dbReference type="Proteomes" id="UP000593564">
    <property type="component" value="Unassembled WGS sequence"/>
</dbReference>
<organism evidence="2 3">
    <name type="scientific">Camellia sinensis</name>
    <name type="common">Tea plant</name>
    <name type="synonym">Thea sinensis</name>
    <dbReference type="NCBI Taxonomy" id="4442"/>
    <lineage>
        <taxon>Eukaryota</taxon>
        <taxon>Viridiplantae</taxon>
        <taxon>Streptophyta</taxon>
        <taxon>Embryophyta</taxon>
        <taxon>Tracheophyta</taxon>
        <taxon>Spermatophyta</taxon>
        <taxon>Magnoliopsida</taxon>
        <taxon>eudicotyledons</taxon>
        <taxon>Gunneridae</taxon>
        <taxon>Pentapetalae</taxon>
        <taxon>asterids</taxon>
        <taxon>Ericales</taxon>
        <taxon>Theaceae</taxon>
        <taxon>Camellia</taxon>
    </lineage>
</organism>
<reference evidence="2 3" key="2">
    <citation type="submission" date="2020-07" db="EMBL/GenBank/DDBJ databases">
        <title>Genome assembly of wild tea tree DASZ reveals pedigree and selection history of tea varieties.</title>
        <authorList>
            <person name="Zhang W."/>
        </authorList>
    </citation>
    <scope>NUCLEOTIDE SEQUENCE [LARGE SCALE GENOMIC DNA]</scope>
    <source>
        <strain evidence="3">cv. G240</strain>
        <tissue evidence="2">Leaf</tissue>
    </source>
</reference>
<comment type="caution">
    <text evidence="2">The sequence shown here is derived from an EMBL/GenBank/DDBJ whole genome shotgun (WGS) entry which is preliminary data.</text>
</comment>
<evidence type="ECO:0008006" key="4">
    <source>
        <dbReference type="Google" id="ProtNLM"/>
    </source>
</evidence>
<evidence type="ECO:0000256" key="1">
    <source>
        <dbReference type="SAM" id="MobiDB-lite"/>
    </source>
</evidence>
<dbReference type="EMBL" id="JACBKZ010000014">
    <property type="protein sequence ID" value="KAF5933032.1"/>
    <property type="molecule type" value="Genomic_DNA"/>
</dbReference>
<accession>A0A7J7FXE8</accession>
<proteinExistence type="predicted"/>
<gene>
    <name evidence="2" type="ORF">HYC85_029203</name>
</gene>
<name>A0A7J7FXE8_CAMSI</name>
<evidence type="ECO:0000313" key="3">
    <source>
        <dbReference type="Proteomes" id="UP000593564"/>
    </source>
</evidence>
<reference evidence="3" key="1">
    <citation type="journal article" date="2020" name="Nat. Commun.">
        <title>Genome assembly of wild tea tree DASZ reveals pedigree and selection history of tea varieties.</title>
        <authorList>
            <person name="Zhang W."/>
            <person name="Zhang Y."/>
            <person name="Qiu H."/>
            <person name="Guo Y."/>
            <person name="Wan H."/>
            <person name="Zhang X."/>
            <person name="Scossa F."/>
            <person name="Alseekh S."/>
            <person name="Zhang Q."/>
            <person name="Wang P."/>
            <person name="Xu L."/>
            <person name="Schmidt M.H."/>
            <person name="Jia X."/>
            <person name="Li D."/>
            <person name="Zhu A."/>
            <person name="Guo F."/>
            <person name="Chen W."/>
            <person name="Ni D."/>
            <person name="Usadel B."/>
            <person name="Fernie A.R."/>
            <person name="Wen W."/>
        </authorList>
    </citation>
    <scope>NUCLEOTIDE SEQUENCE [LARGE SCALE GENOMIC DNA]</scope>
    <source>
        <strain evidence="3">cv. G240</strain>
    </source>
</reference>